<dbReference type="RefSeq" id="WP_200273467.1">
    <property type="nucleotide sequence ID" value="NZ_JAENHN010000062.1"/>
</dbReference>
<dbReference type="InterPro" id="IPR050260">
    <property type="entry name" value="FAD-bd_OxRdtase"/>
</dbReference>
<dbReference type="SUPFAM" id="SSF51905">
    <property type="entry name" value="FAD/NAD(P)-binding domain"/>
    <property type="match status" value="1"/>
</dbReference>
<keyword evidence="2" id="KW-0285">Flavoprotein</keyword>
<dbReference type="Pfam" id="PF07992">
    <property type="entry name" value="Pyr_redox_2"/>
    <property type="match status" value="1"/>
</dbReference>
<evidence type="ECO:0000313" key="6">
    <source>
        <dbReference type="EMBL" id="MBK1813380.1"/>
    </source>
</evidence>
<dbReference type="EMBL" id="JAENHN010000062">
    <property type="protein sequence ID" value="MBK1813380.1"/>
    <property type="molecule type" value="Genomic_DNA"/>
</dbReference>
<name>A0ABS1EVQ4_9CLOT</name>
<evidence type="ECO:0000256" key="1">
    <source>
        <dbReference type="ARBA" id="ARBA00001974"/>
    </source>
</evidence>
<dbReference type="PANTHER" id="PTHR43429:SF3">
    <property type="entry name" value="NITRITE REDUCTASE [NAD(P)H]"/>
    <property type="match status" value="1"/>
</dbReference>
<evidence type="ECO:0000259" key="4">
    <source>
        <dbReference type="Pfam" id="PF07992"/>
    </source>
</evidence>
<keyword evidence="3" id="KW-0274">FAD</keyword>
<accession>A0ABS1EVQ4</accession>
<dbReference type="Gene3D" id="3.30.390.30">
    <property type="match status" value="1"/>
</dbReference>
<feature type="domain" description="FAD/NAD(P)-binding" evidence="4">
    <location>
        <begin position="1"/>
        <end position="290"/>
    </location>
</feature>
<comment type="cofactor">
    <cofactor evidence="1">
        <name>FAD</name>
        <dbReference type="ChEBI" id="CHEBI:57692"/>
    </cofactor>
</comment>
<proteinExistence type="predicted"/>
<evidence type="ECO:0000259" key="5">
    <source>
        <dbReference type="Pfam" id="PF18267"/>
    </source>
</evidence>
<protein>
    <submittedName>
        <fullName evidence="6">NAD(P)/FAD-dependent oxidoreductase</fullName>
    </submittedName>
</protein>
<dbReference type="Pfam" id="PF18267">
    <property type="entry name" value="Rubredoxin_C"/>
    <property type="match status" value="1"/>
</dbReference>
<dbReference type="InterPro" id="IPR016156">
    <property type="entry name" value="FAD/NAD-linked_Rdtase_dimer_sf"/>
</dbReference>
<sequence length="408" mass="44537">MKHVIIGASAAGINAAKTLRDIDPKCEIVVISKDVNVYSRCMLHHYISGDRDLNTLSFVESDFFEANKITWLKGLEVKNIKADKKMLVLSNWDTISYDTLLIASGASASIPPIKNLREANNVYPLRNIEDAVGISKNCKAQDNVVIIGAGLVGIDAAVGLIKKKVNIHLVEMADRILPLQLDKEASLRYEKLLEAKNVTLHLSASAKEVVINDNGEATGVVLNDNELIPCSLIVVAAGVKPNIDFLGDSGVRCERGILIDKYCKTNVQDIYAAGDVTALSPIWPVAVRQGKSAALNMAGIETICEDNFAYLNSMNFLGLQAASIGIANAPDDSYIVDIFKTDKVYKKIIQKDGLIHGALLVGEISYCGVMTHLIKNKINISKINKSVFDLTFADFYGIKENGEYMYNI</sequence>
<keyword evidence="7" id="KW-1185">Reference proteome</keyword>
<feature type="domain" description="NADH-rubredoxin oxidoreductase C-terminal" evidence="5">
    <location>
        <begin position="312"/>
        <end position="378"/>
    </location>
</feature>
<evidence type="ECO:0000256" key="2">
    <source>
        <dbReference type="ARBA" id="ARBA00022630"/>
    </source>
</evidence>
<dbReference type="PRINTS" id="PR00368">
    <property type="entry name" value="FADPNR"/>
</dbReference>
<reference evidence="7" key="1">
    <citation type="submission" date="2021-01" db="EMBL/GenBank/DDBJ databases">
        <title>Genome public.</title>
        <authorList>
            <person name="Liu C."/>
            <person name="Sun Q."/>
        </authorList>
    </citation>
    <scope>NUCLEOTIDE SEQUENCE [LARGE SCALE GENOMIC DNA]</scope>
    <source>
        <strain evidence="7">YIM B02505</strain>
    </source>
</reference>
<dbReference type="PRINTS" id="PR00411">
    <property type="entry name" value="PNDRDTASEI"/>
</dbReference>
<dbReference type="InterPro" id="IPR036188">
    <property type="entry name" value="FAD/NAD-bd_sf"/>
</dbReference>
<evidence type="ECO:0000313" key="7">
    <source>
        <dbReference type="Proteomes" id="UP000596739"/>
    </source>
</evidence>
<gene>
    <name evidence="6" type="ORF">JHL18_22415</name>
</gene>
<dbReference type="InterPro" id="IPR023753">
    <property type="entry name" value="FAD/NAD-binding_dom"/>
</dbReference>
<dbReference type="PANTHER" id="PTHR43429">
    <property type="entry name" value="PYRIDINE NUCLEOTIDE-DISULFIDE OXIDOREDUCTASE DOMAIN-CONTAINING"/>
    <property type="match status" value="1"/>
</dbReference>
<comment type="caution">
    <text evidence="6">The sequence shown here is derived from an EMBL/GenBank/DDBJ whole genome shotgun (WGS) entry which is preliminary data.</text>
</comment>
<organism evidence="6 7">
    <name type="scientific">Clostridium yunnanense</name>
    <dbReference type="NCBI Taxonomy" id="2800325"/>
    <lineage>
        <taxon>Bacteria</taxon>
        <taxon>Bacillati</taxon>
        <taxon>Bacillota</taxon>
        <taxon>Clostridia</taxon>
        <taxon>Eubacteriales</taxon>
        <taxon>Clostridiaceae</taxon>
        <taxon>Clostridium</taxon>
    </lineage>
</organism>
<dbReference type="InterPro" id="IPR041575">
    <property type="entry name" value="Rubredoxin_C"/>
</dbReference>
<dbReference type="Proteomes" id="UP000596739">
    <property type="component" value="Unassembled WGS sequence"/>
</dbReference>
<evidence type="ECO:0000256" key="3">
    <source>
        <dbReference type="ARBA" id="ARBA00022827"/>
    </source>
</evidence>
<dbReference type="Gene3D" id="3.50.50.60">
    <property type="entry name" value="FAD/NAD(P)-binding domain"/>
    <property type="match status" value="2"/>
</dbReference>